<evidence type="ECO:0000256" key="10">
    <source>
        <dbReference type="RuleBase" id="RU362118"/>
    </source>
</evidence>
<dbReference type="FunFam" id="3.40.640.10:FF:000046">
    <property type="entry name" value="Cystathionine gamma-lyase"/>
    <property type="match status" value="1"/>
</dbReference>
<dbReference type="InterPro" id="IPR015421">
    <property type="entry name" value="PyrdxlP-dep_Trfase_major"/>
</dbReference>
<comment type="caution">
    <text evidence="11">The sequence shown here is derived from an EMBL/GenBank/DDBJ whole genome shotgun (WGS) entry which is preliminary data.</text>
</comment>
<dbReference type="InterPro" id="IPR015424">
    <property type="entry name" value="PyrdxlP-dep_Trfase"/>
</dbReference>
<dbReference type="AlphaFoldDB" id="I0Z647"/>
<dbReference type="GO" id="GO:0030170">
    <property type="term" value="F:pyridoxal phosphate binding"/>
    <property type="evidence" value="ECO:0007669"/>
    <property type="project" value="InterPro"/>
</dbReference>
<evidence type="ECO:0000256" key="8">
    <source>
        <dbReference type="ARBA" id="ARBA00093596"/>
    </source>
</evidence>
<dbReference type="FunFam" id="3.90.1150.10:FF:000033">
    <property type="entry name" value="Cystathionine gamma-synthase"/>
    <property type="match status" value="1"/>
</dbReference>
<dbReference type="EC" id="2.5.1.160" evidence="8"/>
<keyword evidence="12" id="KW-1185">Reference proteome</keyword>
<sequence length="403" mass="41745">MAPAGSSPMSIETAVIHTGVPKVLGSAVMPIFQSATYGYSGDGNEDLVAYTRPADSPNHHALARAIAAIEGTEGALVTASGMAAISSTLLALLRPGDHLLIQTATYGGTSELVHQELSSLGIEHTTVDPADPGSWEKALRTNTKVFYVESISNPLIGVADMEAVAAFSQQHGLTHVVDNTFATPVLLKPARLGFIVIHSATKFLNGHSDIIAGAVAGPANFIAKVREKIVVYGGVLDPHACFLLQRGLTTLALRVRQQISSALALANFLEEHPQVEKVNYPGLESSPFHGLAKRLFKGSGGGVLSFEVKGGPSAAQALLKALKLPLIAPSLGGVESLITMPSFTSHEALGVEGRKAAGISESLIRLSVGIEGTEDLIADFAQALGATANGNANNGALTSLKVS</sequence>
<organism evidence="11 12">
    <name type="scientific">Coccomyxa subellipsoidea (strain C-169)</name>
    <name type="common">Green microalga</name>
    <dbReference type="NCBI Taxonomy" id="574566"/>
    <lineage>
        <taxon>Eukaryota</taxon>
        <taxon>Viridiplantae</taxon>
        <taxon>Chlorophyta</taxon>
        <taxon>core chlorophytes</taxon>
        <taxon>Trebouxiophyceae</taxon>
        <taxon>Trebouxiophyceae incertae sedis</taxon>
        <taxon>Coccomyxaceae</taxon>
        <taxon>Coccomyxa</taxon>
        <taxon>Coccomyxa subellipsoidea</taxon>
    </lineage>
</organism>
<protein>
    <recommendedName>
        <fullName evidence="8">plant cystathionine gamma-synthase</fullName>
        <ecNumber evidence="8">2.5.1.160</ecNumber>
    </recommendedName>
</protein>
<dbReference type="PIRSF" id="PIRSF001434">
    <property type="entry name" value="CGS"/>
    <property type="match status" value="1"/>
</dbReference>
<dbReference type="RefSeq" id="XP_005650660.1">
    <property type="nucleotide sequence ID" value="XM_005650603.1"/>
</dbReference>
<dbReference type="GeneID" id="17044120"/>
<dbReference type="SUPFAM" id="SSF53383">
    <property type="entry name" value="PLP-dependent transferases"/>
    <property type="match status" value="1"/>
</dbReference>
<dbReference type="EMBL" id="AGSI01000003">
    <property type="protein sequence ID" value="EIE26116.1"/>
    <property type="molecule type" value="Genomic_DNA"/>
</dbReference>
<dbReference type="Pfam" id="PF01053">
    <property type="entry name" value="Cys_Met_Meta_PP"/>
    <property type="match status" value="1"/>
</dbReference>
<dbReference type="GO" id="GO:0019346">
    <property type="term" value="P:transsulfuration"/>
    <property type="evidence" value="ECO:0007669"/>
    <property type="project" value="InterPro"/>
</dbReference>
<evidence type="ECO:0000256" key="5">
    <source>
        <dbReference type="ARBA" id="ARBA00060510"/>
    </source>
</evidence>
<evidence type="ECO:0000313" key="12">
    <source>
        <dbReference type="Proteomes" id="UP000007264"/>
    </source>
</evidence>
<evidence type="ECO:0000313" key="11">
    <source>
        <dbReference type="EMBL" id="EIE26116.1"/>
    </source>
</evidence>
<dbReference type="STRING" id="574566.I0Z647"/>
<evidence type="ECO:0000256" key="9">
    <source>
        <dbReference type="PIRSR" id="PIRSR001434-2"/>
    </source>
</evidence>
<comment type="catalytic activity">
    <reaction evidence="6">
        <text>O-succinyl-L-homoserine + L-cysteine = L,L-cystathionine + succinate + H(+)</text>
        <dbReference type="Rhea" id="RHEA:20397"/>
        <dbReference type="ChEBI" id="CHEBI:15378"/>
        <dbReference type="ChEBI" id="CHEBI:30031"/>
        <dbReference type="ChEBI" id="CHEBI:35235"/>
        <dbReference type="ChEBI" id="CHEBI:57661"/>
        <dbReference type="ChEBI" id="CHEBI:58161"/>
    </reaction>
</comment>
<dbReference type="eggNOG" id="KOG0053">
    <property type="taxonomic scope" value="Eukaryota"/>
</dbReference>
<accession>I0Z647</accession>
<name>I0Z647_COCSC</name>
<dbReference type="GO" id="GO:0005737">
    <property type="term" value="C:cytoplasm"/>
    <property type="evidence" value="ECO:0007669"/>
    <property type="project" value="TreeGrafter"/>
</dbReference>
<dbReference type="PANTHER" id="PTHR11808:SF50">
    <property type="entry name" value="CYSTATHIONINE BETA-LYASE"/>
    <property type="match status" value="1"/>
</dbReference>
<comment type="pathway">
    <text evidence="5">Amino-acid biosynthesis; L-methionine biosynthesis via de novo pathway; L-cystathionine from O-succinyl-L-homoserine: step 1/1.</text>
</comment>
<comment type="cofactor">
    <cofactor evidence="1 10">
        <name>pyridoxal 5'-phosphate</name>
        <dbReference type="ChEBI" id="CHEBI:597326"/>
    </cofactor>
</comment>
<comment type="catalytic activity">
    <reaction evidence="7">
        <text>O-phospho-L-homoserine + L-cysteine = L,L-cystathionine + phosphate</text>
        <dbReference type="Rhea" id="RHEA:80891"/>
        <dbReference type="ChEBI" id="CHEBI:35235"/>
        <dbReference type="ChEBI" id="CHEBI:43474"/>
        <dbReference type="ChEBI" id="CHEBI:57590"/>
        <dbReference type="ChEBI" id="CHEBI:58161"/>
        <dbReference type="EC" id="2.5.1.160"/>
    </reaction>
</comment>
<keyword evidence="3 9" id="KW-0663">Pyridoxal phosphate</keyword>
<evidence type="ECO:0000256" key="2">
    <source>
        <dbReference type="ARBA" id="ARBA00009077"/>
    </source>
</evidence>
<dbReference type="Proteomes" id="UP000007264">
    <property type="component" value="Unassembled WGS sequence"/>
</dbReference>
<evidence type="ECO:0000256" key="4">
    <source>
        <dbReference type="ARBA" id="ARBA00023239"/>
    </source>
</evidence>
<gene>
    <name evidence="11" type="ORF">COCSUDRAFT_27659</name>
</gene>
<dbReference type="Gene3D" id="3.90.1150.10">
    <property type="entry name" value="Aspartate Aminotransferase, domain 1"/>
    <property type="match status" value="1"/>
</dbReference>
<dbReference type="InterPro" id="IPR000277">
    <property type="entry name" value="Cys/Met-Metab_PyrdxlP-dep_enz"/>
</dbReference>
<evidence type="ECO:0000256" key="7">
    <source>
        <dbReference type="ARBA" id="ARBA00093261"/>
    </source>
</evidence>
<dbReference type="InterPro" id="IPR015422">
    <property type="entry name" value="PyrdxlP-dep_Trfase_small"/>
</dbReference>
<feature type="modified residue" description="N6-(pyridoxal phosphate)lysine" evidence="9">
    <location>
        <position position="202"/>
    </location>
</feature>
<reference evidence="11 12" key="1">
    <citation type="journal article" date="2012" name="Genome Biol.">
        <title>The genome of the polar eukaryotic microalga coccomyxa subellipsoidea reveals traits of cold adaptation.</title>
        <authorList>
            <person name="Blanc G."/>
            <person name="Agarkova I."/>
            <person name="Grimwood J."/>
            <person name="Kuo A."/>
            <person name="Brueggeman A."/>
            <person name="Dunigan D."/>
            <person name="Gurnon J."/>
            <person name="Ladunga I."/>
            <person name="Lindquist E."/>
            <person name="Lucas S."/>
            <person name="Pangilinan J."/>
            <person name="Proschold T."/>
            <person name="Salamov A."/>
            <person name="Schmutz J."/>
            <person name="Weeks D."/>
            <person name="Yamada T."/>
            <person name="Claverie J.M."/>
            <person name="Grigoriev I."/>
            <person name="Van Etten J."/>
            <person name="Lomsadze A."/>
            <person name="Borodovsky M."/>
        </authorList>
    </citation>
    <scope>NUCLEOTIDE SEQUENCE [LARGE SCALE GENOMIC DNA]</scope>
    <source>
        <strain evidence="11 12">C-169</strain>
    </source>
</reference>
<dbReference type="GO" id="GO:0047804">
    <property type="term" value="F:cysteine-S-conjugate beta-lyase activity"/>
    <property type="evidence" value="ECO:0007669"/>
    <property type="project" value="UniProtKB-ARBA"/>
</dbReference>
<dbReference type="Gene3D" id="3.40.640.10">
    <property type="entry name" value="Type I PLP-dependent aspartate aminotransferase-like (Major domain)"/>
    <property type="match status" value="1"/>
</dbReference>
<proteinExistence type="inferred from homology"/>
<evidence type="ECO:0000256" key="6">
    <source>
        <dbReference type="ARBA" id="ARBA00093222"/>
    </source>
</evidence>
<comment type="similarity">
    <text evidence="2 10">Belongs to the trans-sulfuration enzymes family.</text>
</comment>
<dbReference type="KEGG" id="csl:COCSUDRAFT_27659"/>
<dbReference type="PANTHER" id="PTHR11808">
    <property type="entry name" value="TRANS-SULFURATION ENZYME FAMILY MEMBER"/>
    <property type="match status" value="1"/>
</dbReference>
<dbReference type="OrthoDB" id="3512640at2759"/>
<dbReference type="GO" id="GO:0009086">
    <property type="term" value="P:methionine biosynthetic process"/>
    <property type="evidence" value="ECO:0007669"/>
    <property type="project" value="UniProtKB-ARBA"/>
</dbReference>
<evidence type="ECO:0000256" key="3">
    <source>
        <dbReference type="ARBA" id="ARBA00022898"/>
    </source>
</evidence>
<dbReference type="CDD" id="cd00614">
    <property type="entry name" value="CGS_like"/>
    <property type="match status" value="1"/>
</dbReference>
<evidence type="ECO:0000256" key="1">
    <source>
        <dbReference type="ARBA" id="ARBA00001933"/>
    </source>
</evidence>
<keyword evidence="4" id="KW-0456">Lyase</keyword>